<comment type="caution">
    <text evidence="3">The sequence shown here is derived from an EMBL/GenBank/DDBJ whole genome shotgun (WGS) entry which is preliminary data.</text>
</comment>
<feature type="region of interest" description="Disordered" evidence="2">
    <location>
        <begin position="256"/>
        <end position="309"/>
    </location>
</feature>
<feature type="compositionally biased region" description="Polar residues" evidence="2">
    <location>
        <begin position="102"/>
        <end position="115"/>
    </location>
</feature>
<feature type="compositionally biased region" description="Gly residues" evidence="2">
    <location>
        <begin position="352"/>
        <end position="368"/>
    </location>
</feature>
<protein>
    <submittedName>
        <fullName evidence="3">Uncharacterized protein</fullName>
    </submittedName>
</protein>
<feature type="non-terminal residue" evidence="3">
    <location>
        <position position="921"/>
    </location>
</feature>
<feature type="region of interest" description="Disordered" evidence="2">
    <location>
        <begin position="435"/>
        <end position="574"/>
    </location>
</feature>
<dbReference type="Proteomes" id="UP001165090">
    <property type="component" value="Unassembled WGS sequence"/>
</dbReference>
<feature type="compositionally biased region" description="Pro residues" evidence="2">
    <location>
        <begin position="296"/>
        <end position="307"/>
    </location>
</feature>
<feature type="compositionally biased region" description="Low complexity" evidence="2">
    <location>
        <begin position="210"/>
        <end position="227"/>
    </location>
</feature>
<feature type="compositionally biased region" description="Pro residues" evidence="2">
    <location>
        <begin position="268"/>
        <end position="287"/>
    </location>
</feature>
<reference evidence="3 4" key="1">
    <citation type="journal article" date="2023" name="IScience">
        <title>Expanded male sex-determining region conserved during the evolution of homothallism in the green alga Volvox.</title>
        <authorList>
            <person name="Yamamoto K."/>
            <person name="Matsuzaki R."/>
            <person name="Mahakham W."/>
            <person name="Heman W."/>
            <person name="Sekimoto H."/>
            <person name="Kawachi M."/>
            <person name="Minakuchi Y."/>
            <person name="Toyoda A."/>
            <person name="Nozaki H."/>
        </authorList>
    </citation>
    <scope>NUCLEOTIDE SEQUENCE [LARGE SCALE GENOMIC DNA]</scope>
    <source>
        <strain evidence="3 4">NIES-4468</strain>
    </source>
</reference>
<feature type="region of interest" description="Disordered" evidence="2">
    <location>
        <begin position="207"/>
        <end position="228"/>
    </location>
</feature>
<feature type="compositionally biased region" description="Gly residues" evidence="2">
    <location>
        <begin position="537"/>
        <end position="548"/>
    </location>
</feature>
<feature type="coiled-coil region" evidence="1">
    <location>
        <begin position="740"/>
        <end position="803"/>
    </location>
</feature>
<proteinExistence type="predicted"/>
<gene>
    <name evidence="3" type="ORF">VaNZ11_015803</name>
</gene>
<accession>A0ABQ5SLA2</accession>
<feature type="compositionally biased region" description="Low complexity" evidence="2">
    <location>
        <begin position="256"/>
        <end position="267"/>
    </location>
</feature>
<evidence type="ECO:0000256" key="2">
    <source>
        <dbReference type="SAM" id="MobiDB-lite"/>
    </source>
</evidence>
<dbReference type="EMBL" id="BSDZ01000094">
    <property type="protein sequence ID" value="GLI70770.1"/>
    <property type="molecule type" value="Genomic_DNA"/>
</dbReference>
<organism evidence="3 4">
    <name type="scientific">Volvox africanus</name>
    <dbReference type="NCBI Taxonomy" id="51714"/>
    <lineage>
        <taxon>Eukaryota</taxon>
        <taxon>Viridiplantae</taxon>
        <taxon>Chlorophyta</taxon>
        <taxon>core chlorophytes</taxon>
        <taxon>Chlorophyceae</taxon>
        <taxon>CS clade</taxon>
        <taxon>Chlamydomonadales</taxon>
        <taxon>Volvocaceae</taxon>
        <taxon>Volvox</taxon>
    </lineage>
</organism>
<keyword evidence="4" id="KW-1185">Reference proteome</keyword>
<keyword evidence="1" id="KW-0175">Coiled coil</keyword>
<evidence type="ECO:0000313" key="4">
    <source>
        <dbReference type="Proteomes" id="UP001165090"/>
    </source>
</evidence>
<evidence type="ECO:0000256" key="1">
    <source>
        <dbReference type="SAM" id="Coils"/>
    </source>
</evidence>
<feature type="region of interest" description="Disordered" evidence="2">
    <location>
        <begin position="345"/>
        <end position="388"/>
    </location>
</feature>
<evidence type="ECO:0000313" key="3">
    <source>
        <dbReference type="EMBL" id="GLI70770.1"/>
    </source>
</evidence>
<sequence length="921" mass="94054">MEPDLPPRNARAPARSTSLHSVPDALKTTETLASLLERDLDLDAQVPEEALALRSAFVAYCRGTDWRPQLPPGGATSLSASLSTSGGTLNGGMNGGGLYASPSTQSLGGTQSPTDGTGPRGMTLNHWMRLWADLGLPEGHGGPVPGSVLQTIHSAYRPHNSSRLNYVGFVQACAALSCQMQQNLLGPVGRHGAALQEQQRYRWRVHHLQHQAAQAARNSSRAPQSPAVDEDRLFDSNLDLTPADIAKEIAVISQLQVQLGQQQQQAEGPPPAPASPPPPPPPPPPPAQGGSSWQPRVPPFPPQPPEPTFFIGELSIRSQATALPAGFVGGRANVGVGGGGAVKSPYAAGPVPRGGDGYTSMGGKGGEVGGRRSPQQKAGKASAGGWVRGGGGVADAVASSSSPHNPYLQGLPRSKYYMPQLRTLRNAATGDSTDLRASCNREYSPGMLPRYRDPGSGGQFIDDPDPASSPLDGPTGRGCDRGAIQDQAYPMTSGPQQTTGSPLVGLTAASPPGRRFTGTGGPDTVKLPRVAGARGFEPGGGGGGGGGALTAPQSLAPESLEGGSPSATSRSSVAVNRAASHLRAPGEAAVPAIGPASVGAVGDVAGSGGTASTATTLTRGNGGGGLGLGAAAAVAASGRGGELDGVGQAALASLLGRLERLERAAVSAESRLAYVGSRVRSLEESEAAVFKTPNAQLLNEETVMAIADAAADARVGQFGNELATIIQELDGRQAFLGRQILDQQQRLAEHQRMAAEHQQQMASALAEAMAATRAAGEAVEMAKKDAAAAREKAAAAVQEAEAAKSVAAHYTEVAEAAKKEAEGAAAKAAASLATAQVLSSELEVVRTSPVAEEKVCAIASLAVGEEIGKLLSPAKGQLDEQVRILDEQKILLDEQVAALAVKQQQVFSEMEKVLAAAAAAE</sequence>
<feature type="region of interest" description="Disordered" evidence="2">
    <location>
        <begin position="1"/>
        <end position="24"/>
    </location>
</feature>
<feature type="region of interest" description="Disordered" evidence="2">
    <location>
        <begin position="93"/>
        <end position="119"/>
    </location>
</feature>
<name>A0ABQ5SLA2_9CHLO</name>